<keyword evidence="2" id="KW-0670">Pyruvate</keyword>
<accession>A0A545TFM1</accession>
<dbReference type="OrthoDB" id="9780430at2"/>
<protein>
    <submittedName>
        <fullName evidence="2">Isocitrate lyase/phosphoenolpyruvate mutase family protein</fullName>
    </submittedName>
</protein>
<gene>
    <name evidence="2" type="ORF">FKG94_15570</name>
</gene>
<dbReference type="Gene3D" id="6.10.250.2750">
    <property type="match status" value="1"/>
</dbReference>
<dbReference type="EMBL" id="VHSG01000015">
    <property type="protein sequence ID" value="TQV76027.1"/>
    <property type="molecule type" value="Genomic_DNA"/>
</dbReference>
<dbReference type="InterPro" id="IPR040442">
    <property type="entry name" value="Pyrv_kinase-like_dom_sf"/>
</dbReference>
<organism evidence="2 3">
    <name type="scientific">Exilibacterium tricleocarpae</name>
    <dbReference type="NCBI Taxonomy" id="2591008"/>
    <lineage>
        <taxon>Bacteria</taxon>
        <taxon>Pseudomonadati</taxon>
        <taxon>Pseudomonadota</taxon>
        <taxon>Gammaproteobacteria</taxon>
        <taxon>Cellvibrionales</taxon>
        <taxon>Cellvibrionaceae</taxon>
        <taxon>Exilibacterium</taxon>
    </lineage>
</organism>
<evidence type="ECO:0000256" key="1">
    <source>
        <dbReference type="ARBA" id="ARBA00022723"/>
    </source>
</evidence>
<comment type="caution">
    <text evidence="2">The sequence shown here is derived from an EMBL/GenBank/DDBJ whole genome shotgun (WGS) entry which is preliminary data.</text>
</comment>
<dbReference type="InterPro" id="IPR039556">
    <property type="entry name" value="ICL/PEPM"/>
</dbReference>
<dbReference type="CDD" id="cd00377">
    <property type="entry name" value="ICL_PEPM"/>
    <property type="match status" value="1"/>
</dbReference>
<dbReference type="PANTHER" id="PTHR42905">
    <property type="entry name" value="PHOSPHOENOLPYRUVATE CARBOXYLASE"/>
    <property type="match status" value="1"/>
</dbReference>
<dbReference type="Proteomes" id="UP000319732">
    <property type="component" value="Unassembled WGS sequence"/>
</dbReference>
<dbReference type="AlphaFoldDB" id="A0A545TFM1"/>
<evidence type="ECO:0000313" key="2">
    <source>
        <dbReference type="EMBL" id="TQV76027.1"/>
    </source>
</evidence>
<dbReference type="PANTHER" id="PTHR42905:SF16">
    <property type="entry name" value="CARBOXYPHOSPHONOENOLPYRUVATE PHOSPHONOMUTASE-LIKE PROTEIN (AFU_ORTHOLOGUE AFUA_5G07230)"/>
    <property type="match status" value="1"/>
</dbReference>
<keyword evidence="1" id="KW-0479">Metal-binding</keyword>
<reference evidence="2 3" key="1">
    <citation type="submission" date="2019-06" db="EMBL/GenBank/DDBJ databases">
        <title>Whole genome sequence for Cellvibrionaceae sp. R142.</title>
        <authorList>
            <person name="Wang G."/>
        </authorList>
    </citation>
    <scope>NUCLEOTIDE SEQUENCE [LARGE SCALE GENOMIC DNA]</scope>
    <source>
        <strain evidence="2 3">R142</strain>
    </source>
</reference>
<dbReference type="Gene3D" id="3.20.20.60">
    <property type="entry name" value="Phosphoenolpyruvate-binding domains"/>
    <property type="match status" value="1"/>
</dbReference>
<evidence type="ECO:0000313" key="3">
    <source>
        <dbReference type="Proteomes" id="UP000319732"/>
    </source>
</evidence>
<dbReference type="RefSeq" id="WP_142905236.1">
    <property type="nucleotide sequence ID" value="NZ_ML660095.1"/>
</dbReference>
<dbReference type="SUPFAM" id="SSF51621">
    <property type="entry name" value="Phosphoenolpyruvate/pyruvate domain"/>
    <property type="match status" value="1"/>
</dbReference>
<name>A0A545TFM1_9GAMM</name>
<sequence length="283" mass="29659">MIKNQKDKAAKFAAQHRTDGCFIMPNAWDIASARLLAAAGFSSIGTTSAGIAFSLGCPDHTSAGNPRRMDRKRMIDRVAAIAAAVDVPVNADLEAGYGTTATEVAKTITHAIAAGAVGANIEDFTGNPHAPLLECERAVEHLIAAREAATASGIAFTLNGRTDGFLVGAADALRESIHRANRYAEAGADCLFIPGVSDAATIAALVEEIDAPLNVVMGLTGNDLNRQQLQNLGVRRISIGGSLARASLALVAQAAQEMATRGTFTFAERQLPQERINRLLAKN</sequence>
<dbReference type="GO" id="GO:0016829">
    <property type="term" value="F:lyase activity"/>
    <property type="evidence" value="ECO:0007669"/>
    <property type="project" value="UniProtKB-KW"/>
</dbReference>
<dbReference type="Pfam" id="PF13714">
    <property type="entry name" value="PEP_mutase"/>
    <property type="match status" value="1"/>
</dbReference>
<dbReference type="InterPro" id="IPR015813">
    <property type="entry name" value="Pyrv/PenolPyrv_kinase-like_dom"/>
</dbReference>
<proteinExistence type="predicted"/>
<keyword evidence="3" id="KW-1185">Reference proteome</keyword>
<dbReference type="GO" id="GO:0046872">
    <property type="term" value="F:metal ion binding"/>
    <property type="evidence" value="ECO:0007669"/>
    <property type="project" value="UniProtKB-KW"/>
</dbReference>
<keyword evidence="2" id="KW-0456">Lyase</keyword>